<sequence length="620" mass="71232">MKGWSKWVNQLTPIYQEIWKKVGIFEAIIASTFKVYRHNDLILALAEKWCLETNTFILPWGEATITLEDMVVLGGFSVLGHCVLKPVKLKTKDSVEVEKTLCEALKVIRALKMNVTHHAWMEYFAGKGDHLEHVAFLTLWLSRYVLPARSYQTVDRALFPIAIYLSQGIAIALAPPVLASIYRDLNLLKQLIISSAEQSSNSRCMEDESDLILRAPLHFVQLCAWERFPNLQPKPSVIYCGESRVARWHKVKKINSVDPRSAIESAAECFLWRPYAIDTVKNWDISKFYKEREEHVLVGPKMETSKLVGMDSVELYNPHRVSMQFGFDQDVPGCMNHAWSDYDRSIKDTKLYIPSRLFESDVSKRYLEWWKNQVAPEQRSETRERMPRMLWGHHEEMNASVCCEILQKCDEVRKDGSFQDCEMIAVESSDDDDNIPISESLRRRKPMKKEITLPGYQEPLISIQSRTSSASNHGTARERETILESKPLNENLETLNGKSEQLDGHESYVVKEMVPLESKDNNEKSDCKLNFPDSIKFASDGPNADRGNSKYAEFSSNSVEEPKVTAKGTNITEGIMEMENINNHEKASSRYEMTDILKFEMRIKNLENINAGKAPRFRTR</sequence>
<protein>
    <recommendedName>
        <fullName evidence="2">Aminotransferase-like plant mobile domain-containing protein</fullName>
    </recommendedName>
</protein>
<organism evidence="3 4">
    <name type="scientific">Anisodus tanguticus</name>
    <dbReference type="NCBI Taxonomy" id="243964"/>
    <lineage>
        <taxon>Eukaryota</taxon>
        <taxon>Viridiplantae</taxon>
        <taxon>Streptophyta</taxon>
        <taxon>Embryophyta</taxon>
        <taxon>Tracheophyta</taxon>
        <taxon>Spermatophyta</taxon>
        <taxon>Magnoliopsida</taxon>
        <taxon>eudicotyledons</taxon>
        <taxon>Gunneridae</taxon>
        <taxon>Pentapetalae</taxon>
        <taxon>asterids</taxon>
        <taxon>lamiids</taxon>
        <taxon>Solanales</taxon>
        <taxon>Solanaceae</taxon>
        <taxon>Solanoideae</taxon>
        <taxon>Hyoscyameae</taxon>
        <taxon>Anisodus</taxon>
    </lineage>
</organism>
<dbReference type="Pfam" id="PF10536">
    <property type="entry name" value="PMD"/>
    <property type="match status" value="1"/>
</dbReference>
<dbReference type="PANTHER" id="PTHR46033:SF80">
    <property type="entry name" value="PROTEIN MAIN-LIKE 2-LIKE"/>
    <property type="match status" value="1"/>
</dbReference>
<dbReference type="AlphaFoldDB" id="A0AAE1QUL8"/>
<keyword evidence="4" id="KW-1185">Reference proteome</keyword>
<proteinExistence type="predicted"/>
<accession>A0AAE1QUL8</accession>
<feature type="region of interest" description="Disordered" evidence="1">
    <location>
        <begin position="465"/>
        <end position="488"/>
    </location>
</feature>
<dbReference type="InterPro" id="IPR019557">
    <property type="entry name" value="AminoTfrase-like_pln_mobile"/>
</dbReference>
<dbReference type="EMBL" id="JAVYJV010000023">
    <property type="protein sequence ID" value="KAK4339726.1"/>
    <property type="molecule type" value="Genomic_DNA"/>
</dbReference>
<name>A0AAE1QUL8_9SOLA</name>
<evidence type="ECO:0000256" key="1">
    <source>
        <dbReference type="SAM" id="MobiDB-lite"/>
    </source>
</evidence>
<evidence type="ECO:0000313" key="4">
    <source>
        <dbReference type="Proteomes" id="UP001291623"/>
    </source>
</evidence>
<dbReference type="Proteomes" id="UP001291623">
    <property type="component" value="Unassembled WGS sequence"/>
</dbReference>
<dbReference type="GO" id="GO:0010073">
    <property type="term" value="P:meristem maintenance"/>
    <property type="evidence" value="ECO:0007669"/>
    <property type="project" value="InterPro"/>
</dbReference>
<feature type="domain" description="Aminotransferase-like plant mobile" evidence="2">
    <location>
        <begin position="23"/>
        <end position="371"/>
    </location>
</feature>
<dbReference type="InterPro" id="IPR044824">
    <property type="entry name" value="MAIN-like"/>
</dbReference>
<evidence type="ECO:0000259" key="2">
    <source>
        <dbReference type="Pfam" id="PF10536"/>
    </source>
</evidence>
<feature type="compositionally biased region" description="Polar residues" evidence="1">
    <location>
        <begin position="465"/>
        <end position="474"/>
    </location>
</feature>
<evidence type="ECO:0000313" key="3">
    <source>
        <dbReference type="EMBL" id="KAK4339726.1"/>
    </source>
</evidence>
<gene>
    <name evidence="3" type="ORF">RND71_041188</name>
</gene>
<comment type="caution">
    <text evidence="3">The sequence shown here is derived from an EMBL/GenBank/DDBJ whole genome shotgun (WGS) entry which is preliminary data.</text>
</comment>
<dbReference type="PANTHER" id="PTHR46033">
    <property type="entry name" value="PROTEIN MAIN-LIKE 2"/>
    <property type="match status" value="1"/>
</dbReference>
<reference evidence="3" key="1">
    <citation type="submission" date="2023-12" db="EMBL/GenBank/DDBJ databases">
        <title>Genome assembly of Anisodus tanguticus.</title>
        <authorList>
            <person name="Wang Y.-J."/>
        </authorList>
    </citation>
    <scope>NUCLEOTIDE SEQUENCE</scope>
    <source>
        <strain evidence="3">KB-2021</strain>
        <tissue evidence="3">Leaf</tissue>
    </source>
</reference>